<evidence type="ECO:0000256" key="3">
    <source>
        <dbReference type="ARBA" id="ARBA00022737"/>
    </source>
</evidence>
<dbReference type="InterPro" id="IPR019734">
    <property type="entry name" value="TPR_rpt"/>
</dbReference>
<dbReference type="FunFam" id="1.10.287.110:FF:000083">
    <property type="entry name" value="DnaJ and TPR domain protein"/>
    <property type="match status" value="1"/>
</dbReference>
<dbReference type="Gene3D" id="1.10.287.110">
    <property type="entry name" value="DnaJ domain"/>
    <property type="match status" value="1"/>
</dbReference>
<dbReference type="AlphaFoldDB" id="A0AA38RA67"/>
<evidence type="ECO:0000256" key="8">
    <source>
        <dbReference type="SAM" id="Coils"/>
    </source>
</evidence>
<accession>A0AA38RA67</accession>
<feature type="compositionally biased region" description="Basic and acidic residues" evidence="9">
    <location>
        <begin position="461"/>
        <end position="475"/>
    </location>
</feature>
<dbReference type="GO" id="GO:0051787">
    <property type="term" value="F:misfolded protein binding"/>
    <property type="evidence" value="ECO:0007669"/>
    <property type="project" value="TreeGrafter"/>
</dbReference>
<evidence type="ECO:0000256" key="1">
    <source>
        <dbReference type="ARBA" id="ARBA00004319"/>
    </source>
</evidence>
<feature type="signal peptide" evidence="10">
    <location>
        <begin position="1"/>
        <end position="19"/>
    </location>
</feature>
<dbReference type="SUPFAM" id="SSF48452">
    <property type="entry name" value="TPR-like"/>
    <property type="match status" value="3"/>
</dbReference>
<feature type="repeat" description="TPR" evidence="7">
    <location>
        <begin position="28"/>
        <end position="61"/>
    </location>
</feature>
<evidence type="ECO:0000256" key="5">
    <source>
        <dbReference type="ARBA" id="ARBA00022824"/>
    </source>
</evidence>
<dbReference type="PANTHER" id="PTHR44140">
    <property type="entry name" value="LD25575P"/>
    <property type="match status" value="1"/>
</dbReference>
<dbReference type="Gene3D" id="1.25.40.10">
    <property type="entry name" value="Tetratricopeptide repeat domain"/>
    <property type="match status" value="1"/>
</dbReference>
<organism evidence="12 13">
    <name type="scientific">Coniochaeta hoffmannii</name>
    <dbReference type="NCBI Taxonomy" id="91930"/>
    <lineage>
        <taxon>Eukaryota</taxon>
        <taxon>Fungi</taxon>
        <taxon>Dikarya</taxon>
        <taxon>Ascomycota</taxon>
        <taxon>Pezizomycotina</taxon>
        <taxon>Sordariomycetes</taxon>
        <taxon>Sordariomycetidae</taxon>
        <taxon>Coniochaetales</taxon>
        <taxon>Coniochaetaceae</taxon>
        <taxon>Coniochaeta</taxon>
    </lineage>
</organism>
<feature type="chain" id="PRO_5041316205" description="Tetratricopeptide repeat and J domain-containing co-chaperone DNJ1" evidence="10">
    <location>
        <begin position="20"/>
        <end position="522"/>
    </location>
</feature>
<dbReference type="GO" id="GO:0005788">
    <property type="term" value="C:endoplasmic reticulum lumen"/>
    <property type="evidence" value="ECO:0007669"/>
    <property type="project" value="UniProtKB-SubCell"/>
</dbReference>
<dbReference type="InterPro" id="IPR011990">
    <property type="entry name" value="TPR-like_helical_dom_sf"/>
</dbReference>
<feature type="coiled-coil region" evidence="8">
    <location>
        <begin position="351"/>
        <end position="378"/>
    </location>
</feature>
<feature type="region of interest" description="Disordered" evidence="9">
    <location>
        <begin position="459"/>
        <end position="522"/>
    </location>
</feature>
<dbReference type="PANTHER" id="PTHR44140:SF2">
    <property type="entry name" value="LD25575P"/>
    <property type="match status" value="1"/>
</dbReference>
<comment type="subcellular location">
    <subcellularLocation>
        <location evidence="1">Endoplasmic reticulum lumen</location>
    </subcellularLocation>
</comment>
<dbReference type="SMART" id="SM00028">
    <property type="entry name" value="TPR"/>
    <property type="match status" value="6"/>
</dbReference>
<dbReference type="GO" id="GO:0051087">
    <property type="term" value="F:protein-folding chaperone binding"/>
    <property type="evidence" value="ECO:0007669"/>
    <property type="project" value="TreeGrafter"/>
</dbReference>
<keyword evidence="5" id="KW-0256">Endoplasmic reticulum</keyword>
<dbReference type="InterPro" id="IPR051727">
    <property type="entry name" value="DnaJ_C3_Co-chaperones"/>
</dbReference>
<keyword evidence="4 7" id="KW-0802">TPR repeat</keyword>
<dbReference type="Pfam" id="PF00226">
    <property type="entry name" value="DnaJ"/>
    <property type="match status" value="1"/>
</dbReference>
<keyword evidence="2 10" id="KW-0732">Signal</keyword>
<dbReference type="Proteomes" id="UP001174691">
    <property type="component" value="Unassembled WGS sequence"/>
</dbReference>
<dbReference type="SUPFAM" id="SSF46565">
    <property type="entry name" value="Chaperone J-domain"/>
    <property type="match status" value="1"/>
</dbReference>
<keyword evidence="8" id="KW-0175">Coiled coil</keyword>
<evidence type="ECO:0000256" key="10">
    <source>
        <dbReference type="SAM" id="SignalP"/>
    </source>
</evidence>
<gene>
    <name evidence="12" type="ORF">NKR19_g7374</name>
</gene>
<feature type="compositionally biased region" description="Gly residues" evidence="9">
    <location>
        <begin position="484"/>
        <end position="494"/>
    </location>
</feature>
<keyword evidence="13" id="KW-1185">Reference proteome</keyword>
<dbReference type="SMART" id="SM00271">
    <property type="entry name" value="DnaJ"/>
    <property type="match status" value="1"/>
</dbReference>
<sequence>MVRLSCLGLAAGLFSSVYGVEVPSDTPVSKLLATAQTYLSQGQTTDALAYYDAAVARDPSNYLTFFKRGATYLSLGRTGPATDDFEKVLSLKPGFEGAHVQLGKIKARSGEWDAAREQYLLAKKKADAEELAQLTEAEGSASLAESAAAQGNWADCVNYADVAIQVASRSLRLRELRSRCRFEAGMIAGGISDLMHVLQMKPGDTSPHVKISATQFFALGDREDGMNQIRKCLISDQDSKICRKLLRQEKAVDKTIKAVESALERKQPATAAKQLVPSGDNVGLIKEVKDTVEALRADGTIPATAGNALVSHVVAMACQAYYTMKKADKAKLYCEESLQLDENSVYGLLHRARVQTEAEDFEAAINTLNKAKEASQDQELHKTIDTLLREAQVALKRSKTKDYYKVLGVPSDADERQIKAAYRKLTKVHHPDKAAKQGLTKEEAERKMQAINEAYEVLSDPELRARFDRGDDPNSHEQQNPFQQGGGHPFGGGRPFMFQQGGPGGGSQHFQFQFGGGFPFGH</sequence>
<keyword evidence="3" id="KW-0677">Repeat</keyword>
<name>A0AA38RA67_9PEZI</name>
<evidence type="ECO:0000259" key="11">
    <source>
        <dbReference type="PROSITE" id="PS50076"/>
    </source>
</evidence>
<evidence type="ECO:0000256" key="2">
    <source>
        <dbReference type="ARBA" id="ARBA00022729"/>
    </source>
</evidence>
<protein>
    <recommendedName>
        <fullName evidence="6">Tetratricopeptide repeat and J domain-containing co-chaperone DNJ1</fullName>
    </recommendedName>
</protein>
<evidence type="ECO:0000256" key="9">
    <source>
        <dbReference type="SAM" id="MobiDB-lite"/>
    </source>
</evidence>
<dbReference type="EMBL" id="JANBVN010000127">
    <property type="protein sequence ID" value="KAJ9142013.1"/>
    <property type="molecule type" value="Genomic_DNA"/>
</dbReference>
<dbReference type="PROSITE" id="PS50076">
    <property type="entry name" value="DNAJ_2"/>
    <property type="match status" value="1"/>
</dbReference>
<proteinExistence type="predicted"/>
<feature type="repeat" description="TPR" evidence="7">
    <location>
        <begin position="62"/>
        <end position="95"/>
    </location>
</feature>
<dbReference type="PROSITE" id="PS50005">
    <property type="entry name" value="TPR"/>
    <property type="match status" value="2"/>
</dbReference>
<comment type="caution">
    <text evidence="12">The sequence shown here is derived from an EMBL/GenBank/DDBJ whole genome shotgun (WGS) entry which is preliminary data.</text>
</comment>
<dbReference type="FunFam" id="1.25.40.10:FF:000224">
    <property type="entry name" value="DnaJ and TPR domain protein"/>
    <property type="match status" value="1"/>
</dbReference>
<evidence type="ECO:0000313" key="13">
    <source>
        <dbReference type="Proteomes" id="UP001174691"/>
    </source>
</evidence>
<dbReference type="Pfam" id="PF13181">
    <property type="entry name" value="TPR_8"/>
    <property type="match status" value="2"/>
</dbReference>
<evidence type="ECO:0000256" key="6">
    <source>
        <dbReference type="ARBA" id="ARBA00073740"/>
    </source>
</evidence>
<dbReference type="PRINTS" id="PR00625">
    <property type="entry name" value="JDOMAIN"/>
</dbReference>
<reference evidence="12" key="1">
    <citation type="submission" date="2022-07" db="EMBL/GenBank/DDBJ databases">
        <title>Fungi with potential for degradation of polypropylene.</title>
        <authorList>
            <person name="Gostincar C."/>
        </authorList>
    </citation>
    <scope>NUCLEOTIDE SEQUENCE</scope>
    <source>
        <strain evidence="12">EXF-13287</strain>
    </source>
</reference>
<dbReference type="GO" id="GO:0034975">
    <property type="term" value="P:protein folding in endoplasmic reticulum"/>
    <property type="evidence" value="ECO:0007669"/>
    <property type="project" value="TreeGrafter"/>
</dbReference>
<evidence type="ECO:0000313" key="12">
    <source>
        <dbReference type="EMBL" id="KAJ9142013.1"/>
    </source>
</evidence>
<dbReference type="CDD" id="cd06257">
    <property type="entry name" value="DnaJ"/>
    <property type="match status" value="1"/>
</dbReference>
<evidence type="ECO:0000256" key="7">
    <source>
        <dbReference type="PROSITE-ProRule" id="PRU00339"/>
    </source>
</evidence>
<evidence type="ECO:0000256" key="4">
    <source>
        <dbReference type="ARBA" id="ARBA00022803"/>
    </source>
</evidence>
<dbReference type="InterPro" id="IPR036869">
    <property type="entry name" value="J_dom_sf"/>
</dbReference>
<dbReference type="InterPro" id="IPR001623">
    <property type="entry name" value="DnaJ_domain"/>
</dbReference>
<feature type="domain" description="J" evidence="11">
    <location>
        <begin position="402"/>
        <end position="471"/>
    </location>
</feature>